<evidence type="ECO:0000256" key="6">
    <source>
        <dbReference type="SAM" id="MobiDB-lite"/>
    </source>
</evidence>
<feature type="region of interest" description="Disordered" evidence="6">
    <location>
        <begin position="250"/>
        <end position="300"/>
    </location>
</feature>
<feature type="transmembrane region" description="Helical" evidence="7">
    <location>
        <begin position="70"/>
        <end position="91"/>
    </location>
</feature>
<dbReference type="Pfam" id="PF03631">
    <property type="entry name" value="Virul_fac_BrkB"/>
    <property type="match status" value="1"/>
</dbReference>
<evidence type="ECO:0000256" key="2">
    <source>
        <dbReference type="ARBA" id="ARBA00022475"/>
    </source>
</evidence>
<evidence type="ECO:0000256" key="4">
    <source>
        <dbReference type="ARBA" id="ARBA00022989"/>
    </source>
</evidence>
<feature type="transmembrane region" description="Helical" evidence="7">
    <location>
        <begin position="148"/>
        <end position="172"/>
    </location>
</feature>
<gene>
    <name evidence="8" type="ORF">GCU56_16875</name>
</gene>
<protein>
    <submittedName>
        <fullName evidence="8">YihY/virulence factor BrkB family protein</fullName>
    </submittedName>
</protein>
<evidence type="ECO:0000256" key="3">
    <source>
        <dbReference type="ARBA" id="ARBA00022692"/>
    </source>
</evidence>
<feature type="transmembrane region" description="Helical" evidence="7">
    <location>
        <begin position="184"/>
        <end position="208"/>
    </location>
</feature>
<evidence type="ECO:0000256" key="7">
    <source>
        <dbReference type="SAM" id="Phobius"/>
    </source>
</evidence>
<keyword evidence="9" id="KW-1185">Reference proteome</keyword>
<feature type="compositionally biased region" description="Gly residues" evidence="6">
    <location>
        <begin position="263"/>
        <end position="300"/>
    </location>
</feature>
<evidence type="ECO:0000256" key="5">
    <source>
        <dbReference type="ARBA" id="ARBA00023136"/>
    </source>
</evidence>
<dbReference type="PANTHER" id="PTHR30213">
    <property type="entry name" value="INNER MEMBRANE PROTEIN YHJD"/>
    <property type="match status" value="1"/>
</dbReference>
<organism evidence="8 9">
    <name type="scientific">Geodermatophilus sabuli</name>
    <dbReference type="NCBI Taxonomy" id="1564158"/>
    <lineage>
        <taxon>Bacteria</taxon>
        <taxon>Bacillati</taxon>
        <taxon>Actinomycetota</taxon>
        <taxon>Actinomycetes</taxon>
        <taxon>Geodermatophilales</taxon>
        <taxon>Geodermatophilaceae</taxon>
        <taxon>Geodermatophilus</taxon>
    </lineage>
</organism>
<keyword evidence="3 7" id="KW-0812">Transmembrane</keyword>
<feature type="transmembrane region" description="Helical" evidence="7">
    <location>
        <begin position="112"/>
        <end position="136"/>
    </location>
</feature>
<proteinExistence type="predicted"/>
<name>A0A7K3W582_9ACTN</name>
<keyword evidence="2" id="KW-1003">Cell membrane</keyword>
<reference evidence="8 9" key="1">
    <citation type="submission" date="2020-02" db="EMBL/GenBank/DDBJ databases">
        <title>Geodermatophilus sabuli CPCC 205279 I12A-02694.</title>
        <authorList>
            <person name="Jiang Z."/>
        </authorList>
    </citation>
    <scope>NUCLEOTIDE SEQUENCE [LARGE SCALE GENOMIC DNA]</scope>
    <source>
        <strain evidence="8 9">I12A-02694</strain>
    </source>
</reference>
<evidence type="ECO:0000313" key="9">
    <source>
        <dbReference type="Proteomes" id="UP000470246"/>
    </source>
</evidence>
<dbReference type="AlphaFoldDB" id="A0A7K3W582"/>
<dbReference type="PANTHER" id="PTHR30213:SF0">
    <property type="entry name" value="UPF0761 MEMBRANE PROTEIN YIHY"/>
    <property type="match status" value="1"/>
</dbReference>
<evidence type="ECO:0000313" key="8">
    <source>
        <dbReference type="EMBL" id="NEK59533.1"/>
    </source>
</evidence>
<dbReference type="GO" id="GO:0005886">
    <property type="term" value="C:plasma membrane"/>
    <property type="evidence" value="ECO:0007669"/>
    <property type="project" value="UniProtKB-SubCell"/>
</dbReference>
<feature type="transmembrane region" description="Helical" evidence="7">
    <location>
        <begin position="7"/>
        <end position="35"/>
    </location>
</feature>
<evidence type="ECO:0000256" key="1">
    <source>
        <dbReference type="ARBA" id="ARBA00004651"/>
    </source>
</evidence>
<comment type="subcellular location">
    <subcellularLocation>
        <location evidence="1">Cell membrane</location>
        <topology evidence="1">Multi-pass membrane protein</topology>
    </subcellularLocation>
</comment>
<comment type="caution">
    <text evidence="8">The sequence shown here is derived from an EMBL/GenBank/DDBJ whole genome shotgun (WGS) entry which is preliminary data.</text>
</comment>
<keyword evidence="5 7" id="KW-0472">Membrane</keyword>
<keyword evidence="4 7" id="KW-1133">Transmembrane helix</keyword>
<accession>A0A7K3W582</accession>
<dbReference type="Proteomes" id="UP000470246">
    <property type="component" value="Unassembled WGS sequence"/>
</dbReference>
<feature type="transmembrane region" description="Helical" evidence="7">
    <location>
        <begin position="214"/>
        <end position="241"/>
    </location>
</feature>
<dbReference type="EMBL" id="JAAGWF010000019">
    <property type="protein sequence ID" value="NEK59533.1"/>
    <property type="molecule type" value="Genomic_DNA"/>
</dbReference>
<dbReference type="InterPro" id="IPR017039">
    <property type="entry name" value="Virul_fac_BrkB"/>
</dbReference>
<sequence>MRGRDLALIAAGLTFYAGIAVVPLLLVAFSLTALLTSPGTVRELSGRLGDLLPPQLGAPEALRALAEAGIGLDVLGFVLALLPMSFYGEGLRRALLRFTTRQDTLTGWRGRLLALPLVLATPLLLYPLLLAASAMADLTERGAVVGSLAVGFYSVLFALTVPLLWGFGVIAADRLRWPALVSGALFTAACLSGFLQGFVLFLSLPLALGAPFGGLTVVGAVVAISLWLFLLHLVVIGGWLLTQALDQRLRSGQPPSPSPSPSPGGGGWGSSAGATGGGSGASGAGGGGAPGPGAGVPGSG</sequence>